<evidence type="ECO:0000313" key="7">
    <source>
        <dbReference type="Proteomes" id="UP001610432"/>
    </source>
</evidence>
<evidence type="ECO:0000256" key="4">
    <source>
        <dbReference type="SAM" id="MobiDB-lite"/>
    </source>
</evidence>
<dbReference type="InterPro" id="IPR015943">
    <property type="entry name" value="WD40/YVTN_repeat-like_dom_sf"/>
</dbReference>
<protein>
    <recommendedName>
        <fullName evidence="5">Nucleoporin Nup159/Nup146 N-terminal domain-containing protein</fullName>
    </recommendedName>
</protein>
<sequence>MAFRTGISNPAGNIPTELGPELPDLFAEEVGFKGVSSDSNVQLLPTPWPTDALPAPTSTLLAVAATKGIVVGAGPDSLSISPTEAVRAAISADTGKDKVKTKPFQPQATISLPRRPTHIAFAFGDSALVLATEDGPSLSVFETGSLLQPNAQPAISIPTNGATFRFIAPNPAHAEDSHSSLVALVTTGGELLVADLKAGNLLSGPNGNVLKTGVSSICWSNKGKQLVAGLADGSGFQMTPDGTQKDLIPRPPDLTDPCHVSSLAWLENDIFLMVYTPNASEDDMGLTPSSSYYIITRRKQAPFLIQKLPELASPFGFKRAPAYQFICRLRDYKPHLKDALIVSSTASADVGLVTRSDHPLASDDNAKTTVGLFVTTEVNDDAKKASVPLKDSNDETSVIGLGVDLSSSEVVISPIQGEDIDESSTPLPNVLLLNHEGILCSWWFIYSDSIRQKIAYHGLASVSPQQQPALQPQAAPPQRTTQPTFGQPAFGSSASASTSTFGAPAFGKPSAPAFGSPSALGRPQQPSFGQPSFGAPAFGTPAFGTPAALGSVASQLGKSGFGQPPAPGKGLGSLPFAGTGSASGGGFGSFAGGGGFASLTTSKPSEASPFGQPTSSSPFAKTSGPSAFGSQLNNNTAFAPQKTQDTTGGGLGVGSGGFVLGSTFKGDGTAANDATKPEKSSSLFSFGSTLDEMISTPNKTSPPTEAMDDMEDTAAPQQPIPEAKAPAPSLFGAPSKPSAGASVFGSFGSQAQTQQPFGSAQTSKSPFSMFGTTATDNKLPSPSSPPSEKTAIASPPLTQPKSPEPETNPAMLIPEAPLPPDPTSRAVYGPGDTSASSNVSKSSVDDAPLPPDFTALRKSPEPESEPPLPPDFSLKPKEENSQQAEKAPLPPDFTRPSVSLTKEAPPIPDGSDADESEKGSHEADESEFEDSGEDITHELGQPETTASSAKLSPESSFDFKQAEESPGGPLFGRISQPKESGRQQSHQLFGEISKPLFPQPTHASESPRSPSPVRPSRTQQGLPKLENIRSVSAPHKPGSALAARKASLSELAKRENQLRPEPTPDWQPRGQPTIQTQEEPLSDDEDERLRADLNRPLQPVPTLDPFLPHQDYTGQTTKPGIPGQIERLYRDINSMVDTLGINARSLSAFLLYQQDTTKSNLVDTLKGGTPVGVLNEKLFLQQIEDLDDAVAVLVSSLEEQRVQGVEDKLESCREMLGKDILTLRNQCASIRKTLDAHSDTAAIVSAPLSAEQATLQQDLRSSSAEIQAKLADLESAVSLLRAKIADAPRADGSRQPTRRPTVEAVTSTIATMMNMVESKSGDIDVLEVQLKKLGIDTSAAPSSREGSPFATPRTGLGKIPPTPRPRGSIDGPISPYHTPEPTARGVSFRSSVNGSAKGSRLRAAEALGDLGSKRESTQWKAKMQRKQHIMGSLRKAIDEKQSKIRSVDDI</sequence>
<organism evidence="6 7">
    <name type="scientific">Aspergillus lucknowensis</name>
    <dbReference type="NCBI Taxonomy" id="176173"/>
    <lineage>
        <taxon>Eukaryota</taxon>
        <taxon>Fungi</taxon>
        <taxon>Dikarya</taxon>
        <taxon>Ascomycota</taxon>
        <taxon>Pezizomycotina</taxon>
        <taxon>Eurotiomycetes</taxon>
        <taxon>Eurotiomycetidae</taxon>
        <taxon>Eurotiales</taxon>
        <taxon>Aspergillaceae</taxon>
        <taxon>Aspergillus</taxon>
        <taxon>Aspergillus subgen. Nidulantes</taxon>
    </lineage>
</organism>
<keyword evidence="3" id="KW-0539">Nucleus</keyword>
<feature type="compositionally biased region" description="Polar residues" evidence="4">
    <location>
        <begin position="1070"/>
        <end position="1079"/>
    </location>
</feature>
<feature type="compositionally biased region" description="Polar residues" evidence="4">
    <location>
        <begin position="942"/>
        <end position="955"/>
    </location>
</feature>
<feature type="compositionally biased region" description="Polar residues" evidence="4">
    <location>
        <begin position="599"/>
        <end position="646"/>
    </location>
</feature>
<evidence type="ECO:0000256" key="3">
    <source>
        <dbReference type="ARBA" id="ARBA00023242"/>
    </source>
</evidence>
<feature type="compositionally biased region" description="Polar residues" evidence="4">
    <location>
        <begin position="750"/>
        <end position="778"/>
    </location>
</feature>
<dbReference type="SUPFAM" id="SSF117289">
    <property type="entry name" value="Nucleoporin domain"/>
    <property type="match status" value="1"/>
</dbReference>
<dbReference type="Gene3D" id="2.130.10.10">
    <property type="entry name" value="YVTN repeat-like/Quinoprotein amine dehydrogenase"/>
    <property type="match status" value="1"/>
</dbReference>
<dbReference type="RefSeq" id="XP_070889758.1">
    <property type="nucleotide sequence ID" value="XM_071026213.1"/>
</dbReference>
<dbReference type="GeneID" id="98141285"/>
<proteinExistence type="predicted"/>
<evidence type="ECO:0000256" key="2">
    <source>
        <dbReference type="ARBA" id="ARBA00022448"/>
    </source>
</evidence>
<feature type="compositionally biased region" description="Low complexity" evidence="4">
    <location>
        <begin position="834"/>
        <end position="847"/>
    </location>
</feature>
<evidence type="ECO:0000256" key="1">
    <source>
        <dbReference type="ARBA" id="ARBA00004123"/>
    </source>
</evidence>
<feature type="compositionally biased region" description="Acidic residues" evidence="4">
    <location>
        <begin position="924"/>
        <end position="933"/>
    </location>
</feature>
<accession>A0ABR4M2N8</accession>
<name>A0ABR4M2N8_9EURO</name>
<keyword evidence="7" id="KW-1185">Reference proteome</keyword>
<dbReference type="Proteomes" id="UP001610432">
    <property type="component" value="Unassembled WGS sequence"/>
</dbReference>
<comment type="caution">
    <text evidence="6">The sequence shown here is derived from an EMBL/GenBank/DDBJ whole genome shotgun (WGS) entry which is preliminary data.</text>
</comment>
<dbReference type="InterPro" id="IPR026054">
    <property type="entry name" value="Nucleoporin"/>
</dbReference>
<comment type="subcellular location">
    <subcellularLocation>
        <location evidence="1">Nucleus</location>
    </subcellularLocation>
</comment>
<reference evidence="6 7" key="1">
    <citation type="submission" date="2024-07" db="EMBL/GenBank/DDBJ databases">
        <title>Section-level genome sequencing and comparative genomics of Aspergillus sections Usti and Cavernicolus.</title>
        <authorList>
            <consortium name="Lawrence Berkeley National Laboratory"/>
            <person name="Nybo J.L."/>
            <person name="Vesth T.C."/>
            <person name="Theobald S."/>
            <person name="Frisvad J.C."/>
            <person name="Larsen T.O."/>
            <person name="Kjaerboelling I."/>
            <person name="Rothschild-Mancinelli K."/>
            <person name="Lyhne E.K."/>
            <person name="Kogle M.E."/>
            <person name="Barry K."/>
            <person name="Clum A."/>
            <person name="Na H."/>
            <person name="Ledsgaard L."/>
            <person name="Lin J."/>
            <person name="Lipzen A."/>
            <person name="Kuo A."/>
            <person name="Riley R."/>
            <person name="Mondo S."/>
            <person name="Labutti K."/>
            <person name="Haridas S."/>
            <person name="Pangalinan J."/>
            <person name="Salamov A.A."/>
            <person name="Simmons B.A."/>
            <person name="Magnuson J.K."/>
            <person name="Chen J."/>
            <person name="Drula E."/>
            <person name="Henrissat B."/>
            <person name="Wiebenga A."/>
            <person name="Lubbers R.J."/>
            <person name="Gomes A.C."/>
            <person name="Macurrencykelacurrency M.R."/>
            <person name="Stajich J."/>
            <person name="Grigoriev I.V."/>
            <person name="Mortensen U.H."/>
            <person name="De Vries R.P."/>
            <person name="Baker S.E."/>
            <person name="Andersen M.R."/>
        </authorList>
    </citation>
    <scope>NUCLEOTIDE SEQUENCE [LARGE SCALE GENOMIC DNA]</scope>
    <source>
        <strain evidence="6 7">CBS 449.75</strain>
    </source>
</reference>
<dbReference type="Pfam" id="PF16755">
    <property type="entry name" value="Beta-prop_NUP159_NUP214"/>
    <property type="match status" value="1"/>
</dbReference>
<feature type="compositionally biased region" description="Low complexity" evidence="4">
    <location>
        <begin position="467"/>
        <end position="505"/>
    </location>
</feature>
<dbReference type="PANTHER" id="PTHR23193">
    <property type="entry name" value="NUCLEAR PORE COMPLEX PROTEIN NUP"/>
    <property type="match status" value="1"/>
</dbReference>
<dbReference type="PANTHER" id="PTHR23193:SF23">
    <property type="entry name" value="NUCLEAR PORE COMPLEX PROTEIN NUP153"/>
    <property type="match status" value="1"/>
</dbReference>
<feature type="compositionally biased region" description="Low complexity" evidence="4">
    <location>
        <begin position="738"/>
        <end position="749"/>
    </location>
</feature>
<keyword evidence="2" id="KW-0813">Transport</keyword>
<dbReference type="InterPro" id="IPR039462">
    <property type="entry name" value="Nup159/Nup146_N"/>
</dbReference>
<evidence type="ECO:0000313" key="6">
    <source>
        <dbReference type="EMBL" id="KAL2870779.1"/>
    </source>
</evidence>
<feature type="region of interest" description="Disordered" evidence="4">
    <location>
        <begin position="467"/>
        <end position="539"/>
    </location>
</feature>
<feature type="domain" description="Nucleoporin Nup159/Nup146 N-terminal" evidence="5">
    <location>
        <begin position="54"/>
        <end position="439"/>
    </location>
</feature>
<feature type="region of interest" description="Disordered" evidence="4">
    <location>
        <begin position="1338"/>
        <end position="1419"/>
    </location>
</feature>
<gene>
    <name evidence="6" type="ORF">BJX67DRAFT_247459</name>
</gene>
<feature type="region of interest" description="Disordered" evidence="4">
    <location>
        <begin position="599"/>
        <end position="1122"/>
    </location>
</feature>
<evidence type="ECO:0000259" key="5">
    <source>
        <dbReference type="Pfam" id="PF16755"/>
    </source>
</evidence>
<feature type="compositionally biased region" description="Gly residues" evidence="4">
    <location>
        <begin position="647"/>
        <end position="659"/>
    </location>
</feature>
<dbReference type="EMBL" id="JBFXLQ010000005">
    <property type="protein sequence ID" value="KAL2870779.1"/>
    <property type="molecule type" value="Genomic_DNA"/>
</dbReference>